<organism evidence="1 2">
    <name type="scientific">Stutzerimonas kirkiae</name>
    <dbReference type="NCBI Taxonomy" id="2211392"/>
    <lineage>
        <taxon>Bacteria</taxon>
        <taxon>Pseudomonadati</taxon>
        <taxon>Pseudomonadota</taxon>
        <taxon>Gammaproteobacteria</taxon>
        <taxon>Pseudomonadales</taxon>
        <taxon>Pseudomonadaceae</taxon>
        <taxon>Stutzerimonas</taxon>
    </lineage>
</organism>
<keyword evidence="2" id="KW-1185">Reference proteome</keyword>
<dbReference type="PANTHER" id="PTHR37526:SF1">
    <property type="entry name" value="PROTEIN TUSB"/>
    <property type="match status" value="1"/>
</dbReference>
<accession>A0A4Q9R7R0</accession>
<dbReference type="EMBL" id="QJUP01000014">
    <property type="protein sequence ID" value="TBU96066.1"/>
    <property type="molecule type" value="Genomic_DNA"/>
</dbReference>
<dbReference type="GO" id="GO:0002143">
    <property type="term" value="P:tRNA wobble position uridine thiolation"/>
    <property type="evidence" value="ECO:0007669"/>
    <property type="project" value="InterPro"/>
</dbReference>
<reference evidence="1 2" key="1">
    <citation type="submission" date="2018-06" db="EMBL/GenBank/DDBJ databases">
        <title>Three novel Pseudomonas species isolated from symptomatic oak.</title>
        <authorList>
            <person name="Bueno-Gonzalez V."/>
            <person name="Brady C."/>
        </authorList>
    </citation>
    <scope>NUCLEOTIDE SEQUENCE [LARGE SCALE GENOMIC DNA]</scope>
    <source>
        <strain evidence="1 2">P17C</strain>
    </source>
</reference>
<dbReference type="SUPFAM" id="SSF75169">
    <property type="entry name" value="DsrEFH-like"/>
    <property type="match status" value="1"/>
</dbReference>
<keyword evidence="1" id="KW-0808">Transferase</keyword>
<evidence type="ECO:0000313" key="1">
    <source>
        <dbReference type="EMBL" id="TBU96066.1"/>
    </source>
</evidence>
<dbReference type="Proteomes" id="UP000292639">
    <property type="component" value="Unassembled WGS sequence"/>
</dbReference>
<dbReference type="GO" id="GO:1990228">
    <property type="term" value="C:sulfurtransferase complex"/>
    <property type="evidence" value="ECO:0007669"/>
    <property type="project" value="TreeGrafter"/>
</dbReference>
<dbReference type="InterPro" id="IPR007215">
    <property type="entry name" value="Sulphur_relay_TusB/DsrH"/>
</dbReference>
<comment type="caution">
    <text evidence="1">The sequence shown here is derived from an EMBL/GenBank/DDBJ whole genome shotgun (WGS) entry which is preliminary data.</text>
</comment>
<sequence>MSTLHILSLSPFEGGHLDTCLRLLQGGDALLLCGDAVHALAPGTSRRQVLQRLPRDISLYALAEDIEARSLSDLPERLIAIDYPAFVDICGLYSKSNSWL</sequence>
<gene>
    <name evidence="1" type="primary">dsrH</name>
    <name evidence="1" type="ORF">DNJ96_11510</name>
</gene>
<dbReference type="Pfam" id="PF04077">
    <property type="entry name" value="DsrH"/>
    <property type="match status" value="1"/>
</dbReference>
<dbReference type="PANTHER" id="PTHR37526">
    <property type="entry name" value="PROTEIN TUSB"/>
    <property type="match status" value="1"/>
</dbReference>
<name>A0A4Q9R7R0_9GAMM</name>
<dbReference type="OrthoDB" id="9795117at2"/>
<proteinExistence type="predicted"/>
<dbReference type="NCBIfam" id="TIGR03011">
    <property type="entry name" value="sulf_tusB_dsrH"/>
    <property type="match status" value="1"/>
</dbReference>
<dbReference type="InterPro" id="IPR027396">
    <property type="entry name" value="DsrEFH-like"/>
</dbReference>
<dbReference type="Gene3D" id="3.40.1260.10">
    <property type="entry name" value="DsrEFH-like"/>
    <property type="match status" value="1"/>
</dbReference>
<protein>
    <submittedName>
        <fullName evidence="1">Sulfurtransferase complex subunit TusB</fullName>
    </submittedName>
</protein>
<evidence type="ECO:0000313" key="2">
    <source>
        <dbReference type="Proteomes" id="UP000292639"/>
    </source>
</evidence>
<dbReference type="GO" id="GO:0016740">
    <property type="term" value="F:transferase activity"/>
    <property type="evidence" value="ECO:0007669"/>
    <property type="project" value="UniProtKB-KW"/>
</dbReference>
<dbReference type="AlphaFoldDB" id="A0A4Q9R7R0"/>